<accession>A0A4Q5LYL0</accession>
<comment type="caution">
    <text evidence="1">The sequence shown here is derived from an EMBL/GenBank/DDBJ whole genome shotgun (WGS) entry which is preliminary data.</text>
</comment>
<dbReference type="Proteomes" id="UP000293162">
    <property type="component" value="Unassembled WGS sequence"/>
</dbReference>
<evidence type="ECO:0000313" key="1">
    <source>
        <dbReference type="EMBL" id="RYU94898.1"/>
    </source>
</evidence>
<sequence>MKGLIIGFICFCSFTTIAQQAKMNDHGDVKVVWNDHIKDSVFRDFQERIKRTKILEAIAQDINGYLALPEDLYITFDECQSSNAFYDEHSKKVTICYEMVVYLYELFTTKTQNQAQLREMVINTTLFIFYHEMGHALIDLMDLPVTGKEEDTVDNFSVFLLADGSRKGSVAVLDGAIAFYLMGESEQNVPLKNLQLWDEHSLDHQRFYHIICMLYGSNPTQNQALVRRKMLPLSMTSRCLEDYQKTKKGWLKVLEPWIKK</sequence>
<name>A0A4Q5LYL0_9BACT</name>
<organism evidence="1 2">
    <name type="scientific">Emticicia agri</name>
    <dbReference type="NCBI Taxonomy" id="2492393"/>
    <lineage>
        <taxon>Bacteria</taxon>
        <taxon>Pseudomonadati</taxon>
        <taxon>Bacteroidota</taxon>
        <taxon>Cytophagia</taxon>
        <taxon>Cytophagales</taxon>
        <taxon>Leadbetterellaceae</taxon>
        <taxon>Emticicia</taxon>
    </lineage>
</organism>
<dbReference type="OrthoDB" id="935695at2"/>
<proteinExistence type="predicted"/>
<dbReference type="EMBL" id="SEWF01000020">
    <property type="protein sequence ID" value="RYU94898.1"/>
    <property type="molecule type" value="Genomic_DNA"/>
</dbReference>
<dbReference type="AlphaFoldDB" id="A0A4Q5LYL0"/>
<reference evidence="1 2" key="1">
    <citation type="submission" date="2019-02" db="EMBL/GenBank/DDBJ databases">
        <title>Bacterial novel species Emticicia sp. 17J42-9 isolated from soil.</title>
        <authorList>
            <person name="Jung H.-Y."/>
        </authorList>
    </citation>
    <scope>NUCLEOTIDE SEQUENCE [LARGE SCALE GENOMIC DNA]</scope>
    <source>
        <strain evidence="1 2">17J42-9</strain>
    </source>
</reference>
<dbReference type="Pfam" id="PF14247">
    <property type="entry name" value="DUF4344"/>
    <property type="match status" value="1"/>
</dbReference>
<evidence type="ECO:0008006" key="3">
    <source>
        <dbReference type="Google" id="ProtNLM"/>
    </source>
</evidence>
<keyword evidence="2" id="KW-1185">Reference proteome</keyword>
<protein>
    <recommendedName>
        <fullName evidence="3">Metallopeptidase</fullName>
    </recommendedName>
</protein>
<evidence type="ECO:0000313" key="2">
    <source>
        <dbReference type="Proteomes" id="UP000293162"/>
    </source>
</evidence>
<dbReference type="RefSeq" id="WP_130021767.1">
    <property type="nucleotide sequence ID" value="NZ_SEWF01000020.1"/>
</dbReference>
<dbReference type="InterPro" id="IPR025644">
    <property type="entry name" value="DUF4344"/>
</dbReference>
<gene>
    <name evidence="1" type="ORF">EWM59_14500</name>
</gene>